<dbReference type="EMBL" id="CAFBQF010000066">
    <property type="protein sequence ID" value="CAB5053484.1"/>
    <property type="molecule type" value="Genomic_DNA"/>
</dbReference>
<keyword evidence="9" id="KW-0238">DNA-binding</keyword>
<keyword evidence="3" id="KW-0540">Nuclease</keyword>
<comment type="similarity">
    <text evidence="1">Belongs to the RuvC family.</text>
</comment>
<dbReference type="FunFam" id="3.30.420.10:FF:000002">
    <property type="entry name" value="Crossover junction endodeoxyribonuclease RuvC"/>
    <property type="match status" value="1"/>
</dbReference>
<evidence type="ECO:0000313" key="12">
    <source>
        <dbReference type="EMBL" id="CAB4702488.1"/>
    </source>
</evidence>
<keyword evidence="6" id="KW-0227">DNA damage</keyword>
<keyword evidence="10" id="KW-0233">DNA recombination</keyword>
<dbReference type="SUPFAM" id="SSF53098">
    <property type="entry name" value="Ribonuclease H-like"/>
    <property type="match status" value="1"/>
</dbReference>
<proteinExistence type="inferred from homology"/>
<dbReference type="InterPro" id="IPR036397">
    <property type="entry name" value="RNaseH_sf"/>
</dbReference>
<evidence type="ECO:0000256" key="5">
    <source>
        <dbReference type="ARBA" id="ARBA00022759"/>
    </source>
</evidence>
<dbReference type="EMBL" id="CAEZZQ010000032">
    <property type="protein sequence ID" value="CAB4772690.1"/>
    <property type="molecule type" value="Genomic_DNA"/>
</dbReference>
<keyword evidence="7" id="KW-0378">Hydrolase</keyword>
<evidence type="ECO:0000256" key="1">
    <source>
        <dbReference type="ARBA" id="ARBA00009518"/>
    </source>
</evidence>
<dbReference type="EMBL" id="CAEZXW010000035">
    <property type="protein sequence ID" value="CAB4702488.1"/>
    <property type="molecule type" value="Genomic_DNA"/>
</dbReference>
<gene>
    <name evidence="12" type="ORF">UFOPK2593_00702</name>
    <name evidence="13" type="ORF">UFOPK2894_00677</name>
    <name evidence="14" type="ORF">UFOPK4234_01599</name>
    <name evidence="15" type="ORF">UFOPK4295_01171</name>
</gene>
<dbReference type="Gene3D" id="3.30.420.10">
    <property type="entry name" value="Ribonuclease H-like superfamily/Ribonuclease H"/>
    <property type="match status" value="1"/>
</dbReference>
<evidence type="ECO:0000256" key="10">
    <source>
        <dbReference type="ARBA" id="ARBA00023172"/>
    </source>
</evidence>
<evidence type="ECO:0000256" key="11">
    <source>
        <dbReference type="ARBA" id="ARBA00023204"/>
    </source>
</evidence>
<evidence type="ECO:0000256" key="7">
    <source>
        <dbReference type="ARBA" id="ARBA00022801"/>
    </source>
</evidence>
<accession>A0A6J6VKX4</accession>
<dbReference type="GO" id="GO:0006281">
    <property type="term" value="P:DNA repair"/>
    <property type="evidence" value="ECO:0007669"/>
    <property type="project" value="UniProtKB-KW"/>
</dbReference>
<keyword evidence="5" id="KW-0255">Endonuclease</keyword>
<dbReference type="PANTHER" id="PTHR30194">
    <property type="entry name" value="CROSSOVER JUNCTION ENDODEOXYRIBONUCLEASE RUVC"/>
    <property type="match status" value="1"/>
</dbReference>
<dbReference type="GO" id="GO:0046872">
    <property type="term" value="F:metal ion binding"/>
    <property type="evidence" value="ECO:0007669"/>
    <property type="project" value="UniProtKB-KW"/>
</dbReference>
<dbReference type="InterPro" id="IPR002176">
    <property type="entry name" value="X-over_junc_endoDNase_RuvC"/>
</dbReference>
<evidence type="ECO:0000313" key="15">
    <source>
        <dbReference type="EMBL" id="CAB5053484.1"/>
    </source>
</evidence>
<dbReference type="PRINTS" id="PR00696">
    <property type="entry name" value="RSOLVASERUVC"/>
</dbReference>
<dbReference type="PANTHER" id="PTHR30194:SF3">
    <property type="entry name" value="CROSSOVER JUNCTION ENDODEOXYRIBONUCLEASE RUVC"/>
    <property type="match status" value="1"/>
</dbReference>
<keyword evidence="8" id="KW-0460">Magnesium</keyword>
<evidence type="ECO:0000256" key="3">
    <source>
        <dbReference type="ARBA" id="ARBA00022722"/>
    </source>
</evidence>
<protein>
    <submittedName>
        <fullName evidence="13">Unannotated protein</fullName>
    </submittedName>
</protein>
<dbReference type="NCBIfam" id="TIGR00228">
    <property type="entry name" value="ruvC"/>
    <property type="match status" value="1"/>
</dbReference>
<dbReference type="GO" id="GO:0003677">
    <property type="term" value="F:DNA binding"/>
    <property type="evidence" value="ECO:0007669"/>
    <property type="project" value="UniProtKB-KW"/>
</dbReference>
<keyword evidence="2" id="KW-0963">Cytoplasm</keyword>
<keyword evidence="4" id="KW-0479">Metal-binding</keyword>
<evidence type="ECO:0000256" key="2">
    <source>
        <dbReference type="ARBA" id="ARBA00022490"/>
    </source>
</evidence>
<dbReference type="InterPro" id="IPR012337">
    <property type="entry name" value="RNaseH-like_sf"/>
</dbReference>
<evidence type="ECO:0000256" key="9">
    <source>
        <dbReference type="ARBA" id="ARBA00023125"/>
    </source>
</evidence>
<dbReference type="GO" id="GO:0006310">
    <property type="term" value="P:DNA recombination"/>
    <property type="evidence" value="ECO:0007669"/>
    <property type="project" value="UniProtKB-KW"/>
</dbReference>
<dbReference type="GO" id="GO:0016787">
    <property type="term" value="F:hydrolase activity"/>
    <property type="evidence" value="ECO:0007669"/>
    <property type="project" value="UniProtKB-KW"/>
</dbReference>
<organism evidence="13">
    <name type="scientific">freshwater metagenome</name>
    <dbReference type="NCBI Taxonomy" id="449393"/>
    <lineage>
        <taxon>unclassified sequences</taxon>
        <taxon>metagenomes</taxon>
        <taxon>ecological metagenomes</taxon>
    </lineage>
</organism>
<keyword evidence="11" id="KW-0234">DNA repair</keyword>
<dbReference type="CDD" id="cd16962">
    <property type="entry name" value="RuvC"/>
    <property type="match status" value="1"/>
</dbReference>
<dbReference type="HAMAP" id="MF_00034">
    <property type="entry name" value="RuvC"/>
    <property type="match status" value="1"/>
</dbReference>
<name>A0A6J6VKX4_9ZZZZ</name>
<evidence type="ECO:0000256" key="4">
    <source>
        <dbReference type="ARBA" id="ARBA00022723"/>
    </source>
</evidence>
<dbReference type="AlphaFoldDB" id="A0A6J6VKX4"/>
<reference evidence="13" key="1">
    <citation type="submission" date="2020-05" db="EMBL/GenBank/DDBJ databases">
        <authorList>
            <person name="Chiriac C."/>
            <person name="Salcher M."/>
            <person name="Ghai R."/>
            <person name="Kavagutti S V."/>
        </authorList>
    </citation>
    <scope>NUCLEOTIDE SEQUENCE</scope>
</reference>
<evidence type="ECO:0000256" key="6">
    <source>
        <dbReference type="ARBA" id="ARBA00022763"/>
    </source>
</evidence>
<evidence type="ECO:0000313" key="14">
    <source>
        <dbReference type="EMBL" id="CAB5042839.1"/>
    </source>
</evidence>
<dbReference type="Pfam" id="PF02075">
    <property type="entry name" value="RuvC"/>
    <property type="match status" value="1"/>
</dbReference>
<dbReference type="EMBL" id="CAFBQA010000141">
    <property type="protein sequence ID" value="CAB5042839.1"/>
    <property type="molecule type" value="Genomic_DNA"/>
</dbReference>
<evidence type="ECO:0000313" key="13">
    <source>
        <dbReference type="EMBL" id="CAB4772690.1"/>
    </source>
</evidence>
<sequence length="165" mass="17271">MRVLALDPGLTRCGIAVVEGVPGRAPILIAVDTLRTPVNAELADRLLELDTHFTMWLDRYQPDAVAIERVFSQANVASAMATAQAAAVLMVAASRRGIPVTQHTPSEVKAAVTGNGRADKSQVGTMVARLLGLASIPSPADSADALALGICHIWRSPVRTAAVAQ</sequence>
<dbReference type="GO" id="GO:0004520">
    <property type="term" value="F:DNA endonuclease activity"/>
    <property type="evidence" value="ECO:0007669"/>
    <property type="project" value="InterPro"/>
</dbReference>
<evidence type="ECO:0000256" key="8">
    <source>
        <dbReference type="ARBA" id="ARBA00022842"/>
    </source>
</evidence>